<dbReference type="EMBL" id="JANSUY010000015">
    <property type="protein sequence ID" value="MCR9016552.1"/>
    <property type="molecule type" value="Genomic_DNA"/>
</dbReference>
<dbReference type="AlphaFoldDB" id="A0A9X2P704"/>
<proteinExistence type="predicted"/>
<protein>
    <submittedName>
        <fullName evidence="2">Uncharacterized protein</fullName>
    </submittedName>
</protein>
<feature type="compositionally biased region" description="Basic and acidic residues" evidence="1">
    <location>
        <begin position="62"/>
        <end position="84"/>
    </location>
</feature>
<reference evidence="2" key="1">
    <citation type="submission" date="2022-08" db="EMBL/GenBank/DDBJ databases">
        <authorList>
            <person name="Zhang D."/>
        </authorList>
    </citation>
    <scope>NUCLEOTIDE SEQUENCE</scope>
    <source>
        <strain evidence="2">XJ19-11</strain>
    </source>
</reference>
<feature type="region of interest" description="Disordered" evidence="1">
    <location>
        <begin position="1"/>
        <end position="112"/>
    </location>
</feature>
<feature type="compositionally biased region" description="Basic and acidic residues" evidence="1">
    <location>
        <begin position="1"/>
        <end position="12"/>
    </location>
</feature>
<name>A0A9X2P704_9BACT</name>
<feature type="compositionally biased region" description="Basic and acidic residues" evidence="1">
    <location>
        <begin position="22"/>
        <end position="43"/>
    </location>
</feature>
<dbReference type="Proteomes" id="UP001142175">
    <property type="component" value="Unassembled WGS sequence"/>
</dbReference>
<evidence type="ECO:0000313" key="2">
    <source>
        <dbReference type="EMBL" id="MCR9016552.1"/>
    </source>
</evidence>
<evidence type="ECO:0000256" key="1">
    <source>
        <dbReference type="SAM" id="MobiDB-lite"/>
    </source>
</evidence>
<evidence type="ECO:0000313" key="3">
    <source>
        <dbReference type="Proteomes" id="UP001142175"/>
    </source>
</evidence>
<comment type="caution">
    <text evidence="2">The sequence shown here is derived from an EMBL/GenBank/DDBJ whole genome shotgun (WGS) entry which is preliminary data.</text>
</comment>
<accession>A0A9X2P704</accession>
<dbReference type="RefSeq" id="WP_258424399.1">
    <property type="nucleotide sequence ID" value="NZ_JANAEZ010000011.1"/>
</dbReference>
<sequence length="112" mass="13104">MNQQKNENRNPQDGKNSNPRTNQERGRNDLNPTDRGERKTDREFDLDEEKESKLKVTSKTIDPSKNKDLEKQNENKSLPRHEDPNVNAQNENHREKTGTMRNLPKNQVPAEE</sequence>
<keyword evidence="3" id="KW-1185">Reference proteome</keyword>
<organism evidence="2 3">
    <name type="scientific">Aquiflexum gelatinilyticum</name>
    <dbReference type="NCBI Taxonomy" id="2961943"/>
    <lineage>
        <taxon>Bacteria</taxon>
        <taxon>Pseudomonadati</taxon>
        <taxon>Bacteroidota</taxon>
        <taxon>Cytophagia</taxon>
        <taxon>Cytophagales</taxon>
        <taxon>Cyclobacteriaceae</taxon>
        <taxon>Aquiflexum</taxon>
    </lineage>
</organism>
<gene>
    <name evidence="2" type="ORF">NU887_16025</name>
</gene>